<dbReference type="EMBL" id="CP015904">
    <property type="protein sequence ID" value="ARE12408.1"/>
    <property type="molecule type" value="Genomic_DNA"/>
</dbReference>
<dbReference type="AlphaFoldDB" id="A0AAC9W7H5"/>
<name>A0AAC9W7H5_LACLL</name>
<gene>
    <name evidence="2" type="ORF">LLUC11_0072</name>
</gene>
<dbReference type="Pfam" id="PF00535">
    <property type="entry name" value="Glycos_transf_2"/>
    <property type="match status" value="1"/>
</dbReference>
<feature type="domain" description="Glycosyltransferase 2-like" evidence="1">
    <location>
        <begin position="7"/>
        <end position="145"/>
    </location>
</feature>
<organism evidence="2 3">
    <name type="scientific">Lactococcus lactis subsp. lactis</name>
    <name type="common">Streptococcus lactis</name>
    <dbReference type="NCBI Taxonomy" id="1360"/>
    <lineage>
        <taxon>Bacteria</taxon>
        <taxon>Bacillati</taxon>
        <taxon>Bacillota</taxon>
        <taxon>Bacilli</taxon>
        <taxon>Lactobacillales</taxon>
        <taxon>Streptococcaceae</taxon>
        <taxon>Lactococcus</taxon>
    </lineage>
</organism>
<accession>A0AAC9W7H5</accession>
<proteinExistence type="predicted"/>
<dbReference type="RefSeq" id="WP_081199103.1">
    <property type="nucleotide sequence ID" value="NZ_CP015903.2"/>
</dbReference>
<dbReference type="SUPFAM" id="SSF53448">
    <property type="entry name" value="Nucleotide-diphospho-sugar transferases"/>
    <property type="match status" value="1"/>
</dbReference>
<evidence type="ECO:0000313" key="3">
    <source>
        <dbReference type="Proteomes" id="UP000192067"/>
    </source>
</evidence>
<evidence type="ECO:0000313" key="2">
    <source>
        <dbReference type="EMBL" id="ARE12408.1"/>
    </source>
</evidence>
<dbReference type="Gene3D" id="3.90.550.10">
    <property type="entry name" value="Spore Coat Polysaccharide Biosynthesis Protein SpsA, Chain A"/>
    <property type="match status" value="1"/>
</dbReference>
<reference evidence="2 3" key="1">
    <citation type="journal article" date="2017" name="BMC Genomics">
        <title>Comparative and functional genomics of the Lactococcus lactis taxon; insights into evolution and niche adaptation.</title>
        <authorList>
            <person name="Kelleher P."/>
            <person name="Bottacini F."/>
            <person name="Mahony J."/>
            <person name="Kilcawley K.N."/>
            <person name="van Sinderen D."/>
        </authorList>
    </citation>
    <scope>NUCLEOTIDE SEQUENCE [LARGE SCALE GENOMIC DNA]</scope>
    <source>
        <strain evidence="2 3">UC11</strain>
    </source>
</reference>
<evidence type="ECO:0000259" key="1">
    <source>
        <dbReference type="Pfam" id="PF00535"/>
    </source>
</evidence>
<dbReference type="Proteomes" id="UP000192067">
    <property type="component" value="Chromosome"/>
</dbReference>
<sequence length="282" mass="33695">MIFYCVVLYNKKIDEAITIKNLFECNLDNRKIIAFDNSDDLYFREYNSKYYNEKLYCLLQSSNKNVGLSAAYNRILEKIHREFDIENENQYICWLDDDTEISTEFLIKQENAVNGNYDIIVPKIIGQDGIVYSPNEAGKIKNNLVLNNSNKKISKLKFNAINSCLTVKTSIYSNFKFDEHLFLDQVDQLFFDNLRERTFSYKIVDVTIEQQFSQRDEFLSYDYMSRFRIRVKDIIQYGKLSPNNNIFYSYLKNILLAFNFFRKTWKWSYIKIGIISIWSYKK</sequence>
<dbReference type="InterPro" id="IPR001173">
    <property type="entry name" value="Glyco_trans_2-like"/>
</dbReference>
<protein>
    <recommendedName>
        <fullName evidence="1">Glycosyltransferase 2-like domain-containing protein</fullName>
    </recommendedName>
</protein>
<dbReference type="InterPro" id="IPR029044">
    <property type="entry name" value="Nucleotide-diphossugar_trans"/>
</dbReference>